<evidence type="ECO:0000256" key="4">
    <source>
        <dbReference type="ARBA" id="ARBA00011881"/>
    </source>
</evidence>
<evidence type="ECO:0000256" key="8">
    <source>
        <dbReference type="ARBA" id="ARBA00048337"/>
    </source>
</evidence>
<keyword evidence="7" id="KW-0784">Thiamine biosynthesis</keyword>
<dbReference type="GO" id="GO:0009228">
    <property type="term" value="P:thiamine biosynthetic process"/>
    <property type="evidence" value="ECO:0007669"/>
    <property type="project" value="UniProtKB-KW"/>
</dbReference>
<evidence type="ECO:0000256" key="2">
    <source>
        <dbReference type="ARBA" id="ARBA00004948"/>
    </source>
</evidence>
<dbReference type="GO" id="GO:0005829">
    <property type="term" value="C:cytosol"/>
    <property type="evidence" value="ECO:0007669"/>
    <property type="project" value="TreeGrafter"/>
</dbReference>
<dbReference type="InterPro" id="IPR050967">
    <property type="entry name" value="Thiamine_Salvage_TenA"/>
</dbReference>
<comment type="catalytic activity">
    <reaction evidence="8">
        <text>thiamine + H2O = 5-(2-hydroxyethyl)-4-methylthiazole + 4-amino-5-hydroxymethyl-2-methylpyrimidine + H(+)</text>
        <dbReference type="Rhea" id="RHEA:17509"/>
        <dbReference type="ChEBI" id="CHEBI:15377"/>
        <dbReference type="ChEBI" id="CHEBI:15378"/>
        <dbReference type="ChEBI" id="CHEBI:16892"/>
        <dbReference type="ChEBI" id="CHEBI:17957"/>
        <dbReference type="ChEBI" id="CHEBI:18385"/>
        <dbReference type="EC" id="3.5.99.2"/>
    </reaction>
</comment>
<evidence type="ECO:0000256" key="1">
    <source>
        <dbReference type="ARBA" id="ARBA00001881"/>
    </source>
</evidence>
<evidence type="ECO:0000256" key="5">
    <source>
        <dbReference type="ARBA" id="ARBA00012684"/>
    </source>
</evidence>
<name>A0AB37IN40_ENTHR</name>
<dbReference type="PANTHER" id="PTHR43198:SF2">
    <property type="entry name" value="SI:CH1073-67J19.1-RELATED"/>
    <property type="match status" value="1"/>
</dbReference>
<dbReference type="PANTHER" id="PTHR43198">
    <property type="entry name" value="BIFUNCTIONAL TH2 PROTEIN"/>
    <property type="match status" value="1"/>
</dbReference>
<comment type="catalytic activity">
    <reaction evidence="1">
        <text>4-amino-5-aminomethyl-2-methylpyrimidine + H2O = 4-amino-5-hydroxymethyl-2-methylpyrimidine + NH4(+)</text>
        <dbReference type="Rhea" id="RHEA:31799"/>
        <dbReference type="ChEBI" id="CHEBI:15377"/>
        <dbReference type="ChEBI" id="CHEBI:16892"/>
        <dbReference type="ChEBI" id="CHEBI:28938"/>
        <dbReference type="ChEBI" id="CHEBI:63416"/>
        <dbReference type="EC" id="3.5.99.2"/>
    </reaction>
</comment>
<comment type="pathway">
    <text evidence="2">Cofactor biosynthesis; thiamine diphosphate biosynthesis.</text>
</comment>
<dbReference type="Gene3D" id="1.20.910.10">
    <property type="entry name" value="Heme oxygenase-like"/>
    <property type="match status" value="1"/>
</dbReference>
<dbReference type="GO" id="GO:0050334">
    <property type="term" value="F:thiaminase activity"/>
    <property type="evidence" value="ECO:0007669"/>
    <property type="project" value="UniProtKB-EC"/>
</dbReference>
<comment type="caution">
    <text evidence="10">The sequence shown here is derived from an EMBL/GenBank/DDBJ whole genome shotgun (WGS) entry which is preliminary data.</text>
</comment>
<evidence type="ECO:0000313" key="10">
    <source>
        <dbReference type="EMBL" id="RBT70499.1"/>
    </source>
</evidence>
<evidence type="ECO:0000313" key="11">
    <source>
        <dbReference type="Proteomes" id="UP000253498"/>
    </source>
</evidence>
<dbReference type="InterPro" id="IPR004305">
    <property type="entry name" value="Thiaminase-2/PQQC"/>
</dbReference>
<dbReference type="AlphaFoldDB" id="A0AB37IN40"/>
<proteinExistence type="inferred from homology"/>
<evidence type="ECO:0000256" key="7">
    <source>
        <dbReference type="ARBA" id="ARBA00022977"/>
    </source>
</evidence>
<evidence type="ECO:0000256" key="3">
    <source>
        <dbReference type="ARBA" id="ARBA00010264"/>
    </source>
</evidence>
<dbReference type="Pfam" id="PF03070">
    <property type="entry name" value="TENA_THI-4"/>
    <property type="match status" value="1"/>
</dbReference>
<dbReference type="EMBL" id="LESJ01000002">
    <property type="protein sequence ID" value="RBT70499.1"/>
    <property type="molecule type" value="Genomic_DNA"/>
</dbReference>
<gene>
    <name evidence="10" type="ORF">EB03_00365</name>
</gene>
<dbReference type="SUPFAM" id="SSF48613">
    <property type="entry name" value="Heme oxygenase-like"/>
    <property type="match status" value="1"/>
</dbReference>
<sequence>MSFSKNLKIEAYDSWEKGFNHPFIQELGKGILAKKTFQFYLLQDYLYLFEYAKVFALAAAKSDNEHQLFHFVEAQYSILATELDLHRQYMLDYAIEKEEFNTVQPSFYNRSYTANMLAIGHSGGVAEIIAAILPCAWTYYDYASRLKKR</sequence>
<dbReference type="EC" id="3.5.99.2" evidence="5"/>
<comment type="similarity">
    <text evidence="3">Belongs to the TenA family.</text>
</comment>
<comment type="subunit">
    <text evidence="4">Homotetramer.</text>
</comment>
<reference evidence="10 11" key="1">
    <citation type="submission" date="2015-06" db="EMBL/GenBank/DDBJ databases">
        <title>The Genome Sequence of Enterococcus hirae 88EA1.</title>
        <authorList>
            <consortium name="The Broad Institute Genomics Platform"/>
            <consortium name="The Broad Institute Genome Sequencing Center for Infectious Disease"/>
            <person name="Earl A.M."/>
            <person name="Van Tyne D."/>
            <person name="Lebreton F."/>
            <person name="Saavedra J.T."/>
            <person name="Gilmore M.S."/>
            <person name="Manson McGuire A."/>
            <person name="Clock S."/>
            <person name="Crupain M."/>
            <person name="Rangan U."/>
            <person name="Young S."/>
            <person name="Abouelleil A."/>
            <person name="Cao P."/>
            <person name="Chapman S.B."/>
            <person name="Griggs A."/>
            <person name="Priest M."/>
            <person name="Shea T."/>
            <person name="Wortman J."/>
            <person name="Nusbaum C."/>
            <person name="Birren B."/>
        </authorList>
    </citation>
    <scope>NUCLEOTIDE SEQUENCE [LARGE SCALE GENOMIC DNA]</scope>
    <source>
        <strain evidence="10 11">88EA1</strain>
    </source>
</reference>
<organism evidence="10 11">
    <name type="scientific">Enterococcus hirae</name>
    <dbReference type="NCBI Taxonomy" id="1354"/>
    <lineage>
        <taxon>Bacteria</taxon>
        <taxon>Bacillati</taxon>
        <taxon>Bacillota</taxon>
        <taxon>Bacilli</taxon>
        <taxon>Lactobacillales</taxon>
        <taxon>Enterococcaceae</taxon>
        <taxon>Enterococcus</taxon>
    </lineage>
</organism>
<accession>A0AB37IN40</accession>
<evidence type="ECO:0000259" key="9">
    <source>
        <dbReference type="Pfam" id="PF03070"/>
    </source>
</evidence>
<protein>
    <recommendedName>
        <fullName evidence="6">Aminopyrimidine aminohydrolase</fullName>
        <ecNumber evidence="5">3.5.99.2</ecNumber>
    </recommendedName>
</protein>
<dbReference type="InterPro" id="IPR016084">
    <property type="entry name" value="Haem_Oase-like_multi-hlx"/>
</dbReference>
<evidence type="ECO:0000256" key="6">
    <source>
        <dbReference type="ARBA" id="ARBA00013647"/>
    </source>
</evidence>
<feature type="domain" description="Thiaminase-2/PQQC" evidence="9">
    <location>
        <begin position="14"/>
        <end position="147"/>
    </location>
</feature>
<dbReference type="Proteomes" id="UP000253498">
    <property type="component" value="Unassembled WGS sequence"/>
</dbReference>